<proteinExistence type="predicted"/>
<gene>
    <name evidence="3" type="ORF">HDF10_003497</name>
</gene>
<dbReference type="Pfam" id="PF09699">
    <property type="entry name" value="Paired_CXXCH_1"/>
    <property type="match status" value="1"/>
</dbReference>
<accession>A0A7W8JA73</accession>
<protein>
    <submittedName>
        <fullName evidence="3">CXXCH cytochrome family protein</fullName>
    </submittedName>
</protein>
<dbReference type="AlphaFoldDB" id="A0A7W8JA73"/>
<sequence length="418" mass="47098">MMGHGGWMGRKREANWWQVFFVLVFLGLITGWARAGTGLGTVRAEFVGSESCKTCHAAAYKGWKQTRMANVVRDPKIHPEAVLADFTHPNPLVTFGLDDVAFVYGSRWKQRFFTKRGDDYYPEPAQWDVKKGRWLPYHAETGTDWWLPFYGPSNFDRPTGPTCDGCHSVNYNVETKQVTEWNVGCEKCHGPGSLHVAHPTKQNIVNPGALDYVRGNDTCIQCHSQGRPLGNPIEGKYFDWPVGFVPGERLADFWTLEELKPGVTNFFQYADLTAHKNRMQGNDFVQSNMYHRQIRCFDCHQVHSNENESDLIAKGNAVCLTCHTKDNPAGLKGTVSEHTHHAARSKGSECVACHMPKIEQTIKDNYVSAHTFRFITSKETELSGIPNPCTSCHTDKSTAWATKELRGWGTTSPWRVGN</sequence>
<comment type="caution">
    <text evidence="3">The sequence shown here is derived from an EMBL/GenBank/DDBJ whole genome shotgun (WGS) entry which is preliminary data.</text>
</comment>
<dbReference type="Gene3D" id="1.10.1130.10">
    <property type="entry name" value="Flavocytochrome C3, Chain A"/>
    <property type="match status" value="3"/>
</dbReference>
<reference evidence="3 4" key="1">
    <citation type="submission" date="2020-08" db="EMBL/GenBank/DDBJ databases">
        <title>Genomic Encyclopedia of Type Strains, Phase IV (KMG-V): Genome sequencing to study the core and pangenomes of soil and plant-associated prokaryotes.</title>
        <authorList>
            <person name="Whitman W."/>
        </authorList>
    </citation>
    <scope>NUCLEOTIDE SEQUENCE [LARGE SCALE GENOMIC DNA]</scope>
    <source>
        <strain evidence="3 4">M8US30</strain>
    </source>
</reference>
<name>A0A7W8JA73_9BACT</name>
<organism evidence="3 4">
    <name type="scientific">Tunturiibacter lichenicola</name>
    <dbReference type="NCBI Taxonomy" id="2051959"/>
    <lineage>
        <taxon>Bacteria</taxon>
        <taxon>Pseudomonadati</taxon>
        <taxon>Acidobacteriota</taxon>
        <taxon>Terriglobia</taxon>
        <taxon>Terriglobales</taxon>
        <taxon>Acidobacteriaceae</taxon>
        <taxon>Tunturiibacter</taxon>
    </lineage>
</organism>
<dbReference type="InterPro" id="IPR051829">
    <property type="entry name" value="Multiheme_Cytochr_ET"/>
</dbReference>
<keyword evidence="1" id="KW-0732">Signal</keyword>
<dbReference type="EMBL" id="JACHDZ010000006">
    <property type="protein sequence ID" value="MBB5345503.1"/>
    <property type="molecule type" value="Genomic_DNA"/>
</dbReference>
<dbReference type="Proteomes" id="UP000569092">
    <property type="component" value="Unassembled WGS sequence"/>
</dbReference>
<evidence type="ECO:0000313" key="3">
    <source>
        <dbReference type="EMBL" id="MBB5345503.1"/>
    </source>
</evidence>
<dbReference type="InterPro" id="IPR010177">
    <property type="entry name" value="Paired_CXXCH_1"/>
</dbReference>
<evidence type="ECO:0000313" key="4">
    <source>
        <dbReference type="Proteomes" id="UP000569092"/>
    </source>
</evidence>
<evidence type="ECO:0000259" key="2">
    <source>
        <dbReference type="Pfam" id="PF09699"/>
    </source>
</evidence>
<dbReference type="PANTHER" id="PTHR35038:SF8">
    <property type="entry name" value="C-TYPE POLYHEME CYTOCHROME OMCC"/>
    <property type="match status" value="1"/>
</dbReference>
<dbReference type="PANTHER" id="PTHR35038">
    <property type="entry name" value="DISSIMILATORY SULFITE REDUCTASE SIRA"/>
    <property type="match status" value="1"/>
</dbReference>
<dbReference type="InterPro" id="IPR036280">
    <property type="entry name" value="Multihaem_cyt_sf"/>
</dbReference>
<evidence type="ECO:0000256" key="1">
    <source>
        <dbReference type="ARBA" id="ARBA00022729"/>
    </source>
</evidence>
<dbReference type="SUPFAM" id="SSF48695">
    <property type="entry name" value="Multiheme cytochromes"/>
    <property type="match status" value="1"/>
</dbReference>
<feature type="domain" description="Doubled CXXCH motif" evidence="2">
    <location>
        <begin position="295"/>
        <end position="326"/>
    </location>
</feature>